<comment type="caution">
    <text evidence="1">The sequence shown here is derived from an EMBL/GenBank/DDBJ whole genome shotgun (WGS) entry which is preliminary data.</text>
</comment>
<name>A0A8K0MJ54_9ROSA</name>
<protein>
    <recommendedName>
        <fullName evidence="3">Retrotransposon gag domain-containing protein</fullName>
    </recommendedName>
</protein>
<sequence>MGLSGMVIQPYTLMSMGFRVVVRNAELRDCGTGGDIGGDTSKEPVIGPRSVGVTFKEDVLSTSGGGYYDIGLDEDSEVEDTFTFLLGDLSSFKLTISRICTYEEKEAEFLSLKHGNLSFVEYERKFDELSRYSPYLVDTEKYTAWHFKKGLRLELYNVIALFQFPIYFEILQRVQLIAKDFVQEIAKPTRQGSVPARKSWKGGFQ</sequence>
<dbReference type="Proteomes" id="UP000796880">
    <property type="component" value="Unassembled WGS sequence"/>
</dbReference>
<gene>
    <name evidence="1" type="ORF">FNV43_RR08809</name>
</gene>
<evidence type="ECO:0008006" key="3">
    <source>
        <dbReference type="Google" id="ProtNLM"/>
    </source>
</evidence>
<keyword evidence="2" id="KW-1185">Reference proteome</keyword>
<accession>A0A8K0MJ54</accession>
<proteinExistence type="predicted"/>
<dbReference type="OrthoDB" id="913391at2759"/>
<evidence type="ECO:0000313" key="2">
    <source>
        <dbReference type="Proteomes" id="UP000796880"/>
    </source>
</evidence>
<dbReference type="EMBL" id="VOIH02000004">
    <property type="protein sequence ID" value="KAF3448099.1"/>
    <property type="molecule type" value="Genomic_DNA"/>
</dbReference>
<reference evidence="1" key="1">
    <citation type="submission" date="2020-03" db="EMBL/GenBank/DDBJ databases">
        <title>A high-quality chromosome-level genome assembly of a woody plant with both climbing and erect habits, Rhamnella rubrinervis.</title>
        <authorList>
            <person name="Lu Z."/>
            <person name="Yang Y."/>
            <person name="Zhu X."/>
            <person name="Sun Y."/>
        </authorList>
    </citation>
    <scope>NUCLEOTIDE SEQUENCE</scope>
    <source>
        <strain evidence="1">BYM</strain>
        <tissue evidence="1">Leaf</tissue>
    </source>
</reference>
<evidence type="ECO:0000313" key="1">
    <source>
        <dbReference type="EMBL" id="KAF3448099.1"/>
    </source>
</evidence>
<organism evidence="1 2">
    <name type="scientific">Rhamnella rubrinervis</name>
    <dbReference type="NCBI Taxonomy" id="2594499"/>
    <lineage>
        <taxon>Eukaryota</taxon>
        <taxon>Viridiplantae</taxon>
        <taxon>Streptophyta</taxon>
        <taxon>Embryophyta</taxon>
        <taxon>Tracheophyta</taxon>
        <taxon>Spermatophyta</taxon>
        <taxon>Magnoliopsida</taxon>
        <taxon>eudicotyledons</taxon>
        <taxon>Gunneridae</taxon>
        <taxon>Pentapetalae</taxon>
        <taxon>rosids</taxon>
        <taxon>fabids</taxon>
        <taxon>Rosales</taxon>
        <taxon>Rhamnaceae</taxon>
        <taxon>rhamnoid group</taxon>
        <taxon>Rhamneae</taxon>
        <taxon>Rhamnella</taxon>
    </lineage>
</organism>
<dbReference type="AlphaFoldDB" id="A0A8K0MJ54"/>